<evidence type="ECO:0000256" key="3">
    <source>
        <dbReference type="ARBA" id="ARBA00022833"/>
    </source>
</evidence>
<dbReference type="PROSITE" id="PS50134">
    <property type="entry name" value="ZF_TAZ"/>
    <property type="match status" value="1"/>
</dbReference>
<dbReference type="GO" id="GO:0008270">
    <property type="term" value="F:zinc ion binding"/>
    <property type="evidence" value="ECO:0007669"/>
    <property type="project" value="UniProtKB-KW"/>
</dbReference>
<organism evidence="7">
    <name type="scientific">Pelagomonas calceolata</name>
    <dbReference type="NCBI Taxonomy" id="35677"/>
    <lineage>
        <taxon>Eukaryota</taxon>
        <taxon>Sar</taxon>
        <taxon>Stramenopiles</taxon>
        <taxon>Ochrophyta</taxon>
        <taxon>Pelagophyceae</taxon>
        <taxon>Pelagomonadales</taxon>
        <taxon>Pelagomonadaceae</taxon>
        <taxon>Pelagomonas</taxon>
    </lineage>
</organism>
<keyword evidence="9" id="KW-1185">Reference proteome</keyword>
<dbReference type="GO" id="GO:0016567">
    <property type="term" value="P:protein ubiquitination"/>
    <property type="evidence" value="ECO:0007669"/>
    <property type="project" value="InterPro"/>
</dbReference>
<proteinExistence type="predicted"/>
<evidence type="ECO:0000259" key="5">
    <source>
        <dbReference type="PROSITE" id="PS50134"/>
    </source>
</evidence>
<dbReference type="InterPro" id="IPR000197">
    <property type="entry name" value="Znf_TAZ"/>
</dbReference>
<dbReference type="Pfam" id="PF04564">
    <property type="entry name" value="U-box"/>
    <property type="match status" value="1"/>
</dbReference>
<evidence type="ECO:0000256" key="1">
    <source>
        <dbReference type="ARBA" id="ARBA00022723"/>
    </source>
</evidence>
<evidence type="ECO:0000256" key="4">
    <source>
        <dbReference type="SAM" id="MobiDB-lite"/>
    </source>
</evidence>
<keyword evidence="3" id="KW-0862">Zinc</keyword>
<dbReference type="InterPro" id="IPR013083">
    <property type="entry name" value="Znf_RING/FYVE/PHD"/>
</dbReference>
<dbReference type="InterPro" id="IPR045185">
    <property type="entry name" value="PUB22/23/24-like"/>
</dbReference>
<evidence type="ECO:0000256" key="2">
    <source>
        <dbReference type="ARBA" id="ARBA00022771"/>
    </source>
</evidence>
<dbReference type="PROSITE" id="PS51698">
    <property type="entry name" value="U_BOX"/>
    <property type="match status" value="1"/>
</dbReference>
<dbReference type="SMART" id="SM00504">
    <property type="entry name" value="Ubox"/>
    <property type="match status" value="1"/>
</dbReference>
<dbReference type="PANTHER" id="PTHR22849">
    <property type="entry name" value="WDSAM1 PROTEIN"/>
    <property type="match status" value="1"/>
</dbReference>
<reference evidence="8" key="2">
    <citation type="submission" date="2021-11" db="EMBL/GenBank/DDBJ databases">
        <authorList>
            <consortium name="Genoscope - CEA"/>
            <person name="William W."/>
        </authorList>
    </citation>
    <scope>NUCLEOTIDE SEQUENCE</scope>
</reference>
<evidence type="ECO:0008006" key="10">
    <source>
        <dbReference type="Google" id="ProtNLM"/>
    </source>
</evidence>
<evidence type="ECO:0000259" key="6">
    <source>
        <dbReference type="PROSITE" id="PS51698"/>
    </source>
</evidence>
<name>A0A7S4ED54_9STRA</name>
<dbReference type="OrthoDB" id="7537227at2759"/>
<dbReference type="Gene3D" id="1.20.1020.10">
    <property type="entry name" value="TAZ domain"/>
    <property type="match status" value="1"/>
</dbReference>
<feature type="domain" description="U-box" evidence="6">
    <location>
        <begin position="157"/>
        <end position="233"/>
    </location>
</feature>
<feature type="region of interest" description="Disordered" evidence="4">
    <location>
        <begin position="291"/>
        <end position="330"/>
    </location>
</feature>
<evidence type="ECO:0000313" key="8">
    <source>
        <dbReference type="EMBL" id="CAH0376093.1"/>
    </source>
</evidence>
<dbReference type="PANTHER" id="PTHR22849:SF163">
    <property type="entry name" value="U-BOX DOMAIN-CONTAINING PROTEIN"/>
    <property type="match status" value="1"/>
</dbReference>
<dbReference type="Gene3D" id="3.30.40.10">
    <property type="entry name" value="Zinc/RING finger domain, C3HC4 (zinc finger)"/>
    <property type="match status" value="1"/>
</dbReference>
<dbReference type="InterPro" id="IPR035898">
    <property type="entry name" value="TAZ_dom_sf"/>
</dbReference>
<keyword evidence="1" id="KW-0479">Metal-binding</keyword>
<dbReference type="Proteomes" id="UP000789595">
    <property type="component" value="Unassembled WGS sequence"/>
</dbReference>
<accession>A0A7S4ED54</accession>
<dbReference type="GO" id="GO:0061630">
    <property type="term" value="F:ubiquitin protein ligase activity"/>
    <property type="evidence" value="ECO:0007669"/>
    <property type="project" value="InterPro"/>
</dbReference>
<dbReference type="SUPFAM" id="SSF57850">
    <property type="entry name" value="RING/U-box"/>
    <property type="match status" value="1"/>
</dbReference>
<dbReference type="AlphaFoldDB" id="A0A7S4ED54"/>
<dbReference type="SUPFAM" id="SSF57933">
    <property type="entry name" value="TAZ domain"/>
    <property type="match status" value="1"/>
</dbReference>
<feature type="compositionally biased region" description="Low complexity" evidence="4">
    <location>
        <begin position="314"/>
        <end position="330"/>
    </location>
</feature>
<evidence type="ECO:0000313" key="7">
    <source>
        <dbReference type="EMBL" id="CAE0704764.1"/>
    </source>
</evidence>
<sequence>MLAPRPRDAAAPPSSDDDEAQLAIAVAAEMARGREENLYIEKTRGLLRLMRHALSCPAARGRANAPPCPVADCGKVSLQLNHVANCNGDNCRVPGCKVTGDLMRHHLLCWNAPPEMRCSICAPVCAEAENAVKPPMHVPSPQARPRVMPPPIAAESDAPDAFRCPISGRVMEDCVMLVNSGQSYERKHLLRELEARAGVDPCTQARFEDRPLIAENRTLERAIAHWREHRVKDSGGHGVAKVPTDESGEPVRRQCSTCNKFKTQFQMRGDGTMLKTCDSCRLRARGYYTSRRKRKQGEVDKREAGGDALIGLSAATAPPAYARTPGPTPP</sequence>
<dbReference type="InterPro" id="IPR003613">
    <property type="entry name" value="Ubox_domain"/>
</dbReference>
<dbReference type="EMBL" id="CAKKNE010000005">
    <property type="protein sequence ID" value="CAH0376093.1"/>
    <property type="molecule type" value="Genomic_DNA"/>
</dbReference>
<gene>
    <name evidence="7" type="ORF">PCAL00307_LOCUS20212</name>
    <name evidence="8" type="ORF">PECAL_5P06480</name>
</gene>
<dbReference type="EMBL" id="HBIW01023467">
    <property type="protein sequence ID" value="CAE0704764.1"/>
    <property type="molecule type" value="Transcribed_RNA"/>
</dbReference>
<feature type="domain" description="TAZ-type" evidence="5">
    <location>
        <begin position="33"/>
        <end position="124"/>
    </location>
</feature>
<evidence type="ECO:0000313" key="9">
    <source>
        <dbReference type="Proteomes" id="UP000789595"/>
    </source>
</evidence>
<protein>
    <recommendedName>
        <fullName evidence="10">TAZ-type domain-containing protein</fullName>
    </recommendedName>
</protein>
<feature type="compositionally biased region" description="Basic and acidic residues" evidence="4">
    <location>
        <begin position="296"/>
        <end position="305"/>
    </location>
</feature>
<keyword evidence="2" id="KW-0863">Zinc-finger</keyword>
<dbReference type="Pfam" id="PF02135">
    <property type="entry name" value="zf-TAZ"/>
    <property type="match status" value="1"/>
</dbReference>
<reference evidence="7" key="1">
    <citation type="submission" date="2021-01" db="EMBL/GenBank/DDBJ databases">
        <authorList>
            <person name="Corre E."/>
            <person name="Pelletier E."/>
            <person name="Niang G."/>
            <person name="Scheremetjew M."/>
            <person name="Finn R."/>
            <person name="Kale V."/>
            <person name="Holt S."/>
            <person name="Cochrane G."/>
            <person name="Meng A."/>
            <person name="Brown T."/>
            <person name="Cohen L."/>
        </authorList>
    </citation>
    <scope>NUCLEOTIDE SEQUENCE</scope>
    <source>
        <strain evidence="7">CCMP1756</strain>
    </source>
</reference>